<dbReference type="RefSeq" id="WP_141371459.1">
    <property type="nucleotide sequence ID" value="NZ_BJLQ01000039.1"/>
</dbReference>
<name>A0A4Y3KRI6_9CELL</name>
<dbReference type="Pfam" id="PF01370">
    <property type="entry name" value="Epimerase"/>
    <property type="match status" value="1"/>
</dbReference>
<feature type="domain" description="NAD-dependent epimerase/dehydratase" evidence="1">
    <location>
        <begin position="8"/>
        <end position="215"/>
    </location>
</feature>
<dbReference type="OrthoDB" id="8205493at2"/>
<reference evidence="2 3" key="1">
    <citation type="submission" date="2019-06" db="EMBL/GenBank/DDBJ databases">
        <title>Whole genome shotgun sequence of Cellulomonas gelida NBRC 3748.</title>
        <authorList>
            <person name="Hosoyama A."/>
            <person name="Uohara A."/>
            <person name="Ohji S."/>
            <person name="Ichikawa N."/>
        </authorList>
    </citation>
    <scope>NUCLEOTIDE SEQUENCE [LARGE SCALE GENOMIC DNA]</scope>
    <source>
        <strain evidence="2 3">NBRC 3748</strain>
    </source>
</reference>
<keyword evidence="3" id="KW-1185">Reference proteome</keyword>
<dbReference type="EMBL" id="BJLQ01000039">
    <property type="protein sequence ID" value="GEA85560.1"/>
    <property type="molecule type" value="Genomic_DNA"/>
</dbReference>
<dbReference type="InterPro" id="IPR036291">
    <property type="entry name" value="NAD(P)-bd_dom_sf"/>
</dbReference>
<dbReference type="Proteomes" id="UP000320461">
    <property type="component" value="Unassembled WGS sequence"/>
</dbReference>
<evidence type="ECO:0000259" key="1">
    <source>
        <dbReference type="Pfam" id="PF01370"/>
    </source>
</evidence>
<dbReference type="Gene3D" id="3.40.50.720">
    <property type="entry name" value="NAD(P)-binding Rossmann-like Domain"/>
    <property type="match status" value="1"/>
</dbReference>
<dbReference type="InterPro" id="IPR001509">
    <property type="entry name" value="Epimerase_deHydtase"/>
</dbReference>
<protein>
    <submittedName>
        <fullName evidence="2">NAD-dependent epimerase</fullName>
    </submittedName>
</protein>
<proteinExistence type="predicted"/>
<dbReference type="SUPFAM" id="SSF51735">
    <property type="entry name" value="NAD(P)-binding Rossmann-fold domains"/>
    <property type="match status" value="1"/>
</dbReference>
<dbReference type="AlphaFoldDB" id="A0A4Y3KRI6"/>
<sequence length="318" mass="33632">MSRHVVIGKGPVGTSLARLLASQGHDVVVVSRSGGTDRGTRPTVPGAWTHVAADASDTAALTGLTAGAAALYQCANPRYDQWPAVWPGLHRAALDAAQATGAVLVVAANLYGYGAGSGVMREDTPLAATETKGRVRAQMWRESAARTQAGDVRATEVRASDYLGPYATGDSHAGDRLMRPVLRGGTCRPIGDPDQPHSWTYLPDMVAAMAAAASTEAAWGRPVMAPTNAPLTFRELATRLAAAAGTTTPRLAPVPDVVLRTAGLVSPVLREVRGMRYQFVEPFEMDSTASHALLGLDPTPWDRITQQTVAWWRAHLTP</sequence>
<evidence type="ECO:0000313" key="3">
    <source>
        <dbReference type="Proteomes" id="UP000320461"/>
    </source>
</evidence>
<accession>A0A4Y3KRI6</accession>
<comment type="caution">
    <text evidence="2">The sequence shown here is derived from an EMBL/GenBank/DDBJ whole genome shotgun (WGS) entry which is preliminary data.</text>
</comment>
<organism evidence="2 3">
    <name type="scientific">Cellulomonas gelida</name>
    <dbReference type="NCBI Taxonomy" id="1712"/>
    <lineage>
        <taxon>Bacteria</taxon>
        <taxon>Bacillati</taxon>
        <taxon>Actinomycetota</taxon>
        <taxon>Actinomycetes</taxon>
        <taxon>Micrococcales</taxon>
        <taxon>Cellulomonadaceae</taxon>
        <taxon>Cellulomonas</taxon>
    </lineage>
</organism>
<evidence type="ECO:0000313" key="2">
    <source>
        <dbReference type="EMBL" id="GEA85560.1"/>
    </source>
</evidence>
<gene>
    <name evidence="2" type="ORF">CGE01nite_28110</name>
</gene>